<comment type="caution">
    <text evidence="3">The sequence shown here is derived from an EMBL/GenBank/DDBJ whole genome shotgun (WGS) entry which is preliminary data.</text>
</comment>
<dbReference type="EMBL" id="JAXOVC010000005">
    <property type="protein sequence ID" value="KAK4501644.1"/>
    <property type="molecule type" value="Genomic_DNA"/>
</dbReference>
<accession>A0ABR0EJT0</accession>
<feature type="chain" id="PRO_5046380292" evidence="2">
    <location>
        <begin position="23"/>
        <end position="430"/>
    </location>
</feature>
<protein>
    <submittedName>
        <fullName evidence="3">Uncharacterized protein</fullName>
    </submittedName>
</protein>
<evidence type="ECO:0000313" key="4">
    <source>
        <dbReference type="Proteomes" id="UP001305779"/>
    </source>
</evidence>
<feature type="signal peptide" evidence="2">
    <location>
        <begin position="1"/>
        <end position="22"/>
    </location>
</feature>
<keyword evidence="2" id="KW-0732">Signal</keyword>
<evidence type="ECO:0000313" key="3">
    <source>
        <dbReference type="EMBL" id="KAK4501644.1"/>
    </source>
</evidence>
<organism evidence="3 4">
    <name type="scientific">Zasmidium cellare</name>
    <name type="common">Wine cellar mold</name>
    <name type="synonym">Racodium cellare</name>
    <dbReference type="NCBI Taxonomy" id="395010"/>
    <lineage>
        <taxon>Eukaryota</taxon>
        <taxon>Fungi</taxon>
        <taxon>Dikarya</taxon>
        <taxon>Ascomycota</taxon>
        <taxon>Pezizomycotina</taxon>
        <taxon>Dothideomycetes</taxon>
        <taxon>Dothideomycetidae</taxon>
        <taxon>Mycosphaerellales</taxon>
        <taxon>Mycosphaerellaceae</taxon>
        <taxon>Zasmidium</taxon>
    </lineage>
</organism>
<sequence>MIPRPVLGLLYVFLAAALPTNAAVARKPASYRTDGVRRSSNSSLSNRAPDFDYKTAFPGIHWDIAETTCEPDEFDIIVEATRMANEMINYFEKTDRYDKTPAWHRYFVKDESLYFIHPNGWHGNEFTQSVYLNIRNNIRQAAAFPTTGKRNKAGHQGRRQKVAYSCTAPLPPATPNSCQWDEPGPGQRWTGPSATTSRPAQNNDEGWLIVFCPRFFKDRSLNGLRYLNDITKEPKSESSLPTLRSYEYVIAHEWMHTSLFGFKDFIDDLKADLPAVGNVPATGGVVSVYGDRYCHQFAWENQVSNPRKINIFAGDNADNYAWMYQYHWYARAFGWTSDGSVSKFAANISKAQDDELDSDPLDNIDPVTVTDGWTPPQASSTPINCHGWPEPLFVVELADDIQCAYVGEEYDQFVEDVKTGFKSVGGCDLS</sequence>
<feature type="region of interest" description="Disordered" evidence="1">
    <location>
        <begin position="174"/>
        <end position="200"/>
    </location>
</feature>
<feature type="compositionally biased region" description="Polar residues" evidence="1">
    <location>
        <begin position="190"/>
        <end position="200"/>
    </location>
</feature>
<dbReference type="Gene3D" id="3.40.390.10">
    <property type="entry name" value="Collagenase (Catalytic Domain)"/>
    <property type="match status" value="1"/>
</dbReference>
<dbReference type="InterPro" id="IPR024079">
    <property type="entry name" value="MetalloPept_cat_dom_sf"/>
</dbReference>
<name>A0ABR0EJT0_ZASCE</name>
<keyword evidence="4" id="KW-1185">Reference proteome</keyword>
<gene>
    <name evidence="3" type="ORF">PRZ48_007453</name>
</gene>
<reference evidence="3 4" key="1">
    <citation type="journal article" date="2023" name="G3 (Bethesda)">
        <title>A chromosome-level genome assembly of Zasmidium syzygii isolated from banana leaves.</title>
        <authorList>
            <person name="van Westerhoven A.C."/>
            <person name="Mehrabi R."/>
            <person name="Talebi R."/>
            <person name="Steentjes M.B.F."/>
            <person name="Corcolon B."/>
            <person name="Chong P.A."/>
            <person name="Kema G.H.J."/>
            <person name="Seidl M.F."/>
        </authorList>
    </citation>
    <scope>NUCLEOTIDE SEQUENCE [LARGE SCALE GENOMIC DNA]</scope>
    <source>
        <strain evidence="3 4">P124</strain>
    </source>
</reference>
<dbReference type="Proteomes" id="UP001305779">
    <property type="component" value="Unassembled WGS sequence"/>
</dbReference>
<proteinExistence type="predicted"/>
<evidence type="ECO:0000256" key="1">
    <source>
        <dbReference type="SAM" id="MobiDB-lite"/>
    </source>
</evidence>
<evidence type="ECO:0000256" key="2">
    <source>
        <dbReference type="SAM" id="SignalP"/>
    </source>
</evidence>